<keyword evidence="3" id="KW-1185">Reference proteome</keyword>
<dbReference type="EMBL" id="BMAO01007199">
    <property type="protein sequence ID" value="GFR14315.1"/>
    <property type="molecule type" value="Genomic_DNA"/>
</dbReference>
<gene>
    <name evidence="2" type="ORF">TNCT_422971</name>
</gene>
<sequence>MFNLRAVHVIALIFTTCFKLQPQQNGIFSFSTCHMFIHFASVLLPQLKADGGNEEHTTAGFRIDFIERVSVSFGPIEPFYPSKTKAPSE</sequence>
<comment type="caution">
    <text evidence="2">The sequence shown here is derived from an EMBL/GenBank/DDBJ whole genome shotgun (WGS) entry which is preliminary data.</text>
</comment>
<dbReference type="AlphaFoldDB" id="A0A8X6H384"/>
<accession>A0A8X6H384</accession>
<keyword evidence="1" id="KW-0732">Signal</keyword>
<feature type="signal peptide" evidence="1">
    <location>
        <begin position="1"/>
        <end position="22"/>
    </location>
</feature>
<protein>
    <recommendedName>
        <fullName evidence="4">Secreted protein</fullName>
    </recommendedName>
</protein>
<proteinExistence type="predicted"/>
<feature type="chain" id="PRO_5036481896" description="Secreted protein" evidence="1">
    <location>
        <begin position="23"/>
        <end position="89"/>
    </location>
</feature>
<organism evidence="2 3">
    <name type="scientific">Trichonephila clavata</name>
    <name type="common">Joro spider</name>
    <name type="synonym">Nephila clavata</name>
    <dbReference type="NCBI Taxonomy" id="2740835"/>
    <lineage>
        <taxon>Eukaryota</taxon>
        <taxon>Metazoa</taxon>
        <taxon>Ecdysozoa</taxon>
        <taxon>Arthropoda</taxon>
        <taxon>Chelicerata</taxon>
        <taxon>Arachnida</taxon>
        <taxon>Araneae</taxon>
        <taxon>Araneomorphae</taxon>
        <taxon>Entelegynae</taxon>
        <taxon>Araneoidea</taxon>
        <taxon>Nephilidae</taxon>
        <taxon>Trichonephila</taxon>
    </lineage>
</organism>
<dbReference type="Proteomes" id="UP000887116">
    <property type="component" value="Unassembled WGS sequence"/>
</dbReference>
<reference evidence="2" key="1">
    <citation type="submission" date="2020-07" db="EMBL/GenBank/DDBJ databases">
        <title>Multicomponent nature underlies the extraordinary mechanical properties of spider dragline silk.</title>
        <authorList>
            <person name="Kono N."/>
            <person name="Nakamura H."/>
            <person name="Mori M."/>
            <person name="Yoshida Y."/>
            <person name="Ohtoshi R."/>
            <person name="Malay A.D."/>
            <person name="Moran D.A.P."/>
            <person name="Tomita M."/>
            <person name="Numata K."/>
            <person name="Arakawa K."/>
        </authorList>
    </citation>
    <scope>NUCLEOTIDE SEQUENCE</scope>
</reference>
<evidence type="ECO:0008006" key="4">
    <source>
        <dbReference type="Google" id="ProtNLM"/>
    </source>
</evidence>
<name>A0A8X6H384_TRICU</name>
<evidence type="ECO:0000313" key="3">
    <source>
        <dbReference type="Proteomes" id="UP000887116"/>
    </source>
</evidence>
<evidence type="ECO:0000313" key="2">
    <source>
        <dbReference type="EMBL" id="GFR14315.1"/>
    </source>
</evidence>
<evidence type="ECO:0000256" key="1">
    <source>
        <dbReference type="SAM" id="SignalP"/>
    </source>
</evidence>